<protein>
    <submittedName>
        <fullName evidence="2">Uncharacterized protein</fullName>
    </submittedName>
</protein>
<accession>A0A812K3Y2</accession>
<organism evidence="2 3">
    <name type="scientific">Symbiodinium natans</name>
    <dbReference type="NCBI Taxonomy" id="878477"/>
    <lineage>
        <taxon>Eukaryota</taxon>
        <taxon>Sar</taxon>
        <taxon>Alveolata</taxon>
        <taxon>Dinophyceae</taxon>
        <taxon>Suessiales</taxon>
        <taxon>Symbiodiniaceae</taxon>
        <taxon>Symbiodinium</taxon>
    </lineage>
</organism>
<comment type="caution">
    <text evidence="2">The sequence shown here is derived from an EMBL/GenBank/DDBJ whole genome shotgun (WGS) entry which is preliminary data.</text>
</comment>
<keyword evidence="3" id="KW-1185">Reference proteome</keyword>
<dbReference type="EMBL" id="CAJNDS010000542">
    <property type="protein sequence ID" value="CAE7216817.1"/>
    <property type="molecule type" value="Genomic_DNA"/>
</dbReference>
<name>A0A812K3Y2_9DINO</name>
<sequence>MTCYLTKMMTGNLVSIWNADAKRAAYRVTSRAIALCGVDEWADGKVKISRTDFCFGFIRSLMVRAKCPVCCDYDRPFVIFPCGHGVCVQHFQDLGGRLEPTALVAPTSAQERVEFTDTDGDQIAFLVNALGGLDYQVNGRPKVNSLTRLFLDGCTLHLDGASAGTWQSARRTTVPRSQVAMASQAVVLFQACASARGGSGAHGAHGSDPMETVEYVDTDGDQIAFIINAAGGMDYIVNGRIKVRNLSELRIGGNTIHLNGESAGRWSSRRRPSFSAPFPAKYWFTAWFEGLWGKVLRRCSAADLSERRSPEVSKRPKCRLICSNDRKGEDALAERDKTPLSYAEVMLVFAGAIEARPSTRNWVEVEDFVKRAASLTKEIEEKKKELQELEEAIKTDLSGKCYRATGDGGLSIETSSVKQDVPPGTGPVLQYQDYEQLVLNSNKEGMDFLRRGQFKQAFEQLKYAEAVVPAEKSEDEPTNLMSVTCNNLGCYYKKACAYCF</sequence>
<evidence type="ECO:0000256" key="1">
    <source>
        <dbReference type="SAM" id="Coils"/>
    </source>
</evidence>
<dbReference type="OrthoDB" id="429102at2759"/>
<evidence type="ECO:0000313" key="3">
    <source>
        <dbReference type="Proteomes" id="UP000604046"/>
    </source>
</evidence>
<dbReference type="AlphaFoldDB" id="A0A812K3Y2"/>
<keyword evidence="1" id="KW-0175">Coiled coil</keyword>
<proteinExistence type="predicted"/>
<reference evidence="2" key="1">
    <citation type="submission" date="2021-02" db="EMBL/GenBank/DDBJ databases">
        <authorList>
            <person name="Dougan E. K."/>
            <person name="Rhodes N."/>
            <person name="Thang M."/>
            <person name="Chan C."/>
        </authorList>
    </citation>
    <scope>NUCLEOTIDE SEQUENCE</scope>
</reference>
<dbReference type="Proteomes" id="UP000604046">
    <property type="component" value="Unassembled WGS sequence"/>
</dbReference>
<evidence type="ECO:0000313" key="2">
    <source>
        <dbReference type="EMBL" id="CAE7216817.1"/>
    </source>
</evidence>
<gene>
    <name evidence="2" type="ORF">SNAT2548_LOCUS7672</name>
</gene>
<feature type="coiled-coil region" evidence="1">
    <location>
        <begin position="365"/>
        <end position="399"/>
    </location>
</feature>